<dbReference type="Gene3D" id="1.20.1280.50">
    <property type="match status" value="1"/>
</dbReference>
<reference evidence="1 2" key="1">
    <citation type="journal article" date="2018" name="Plant J.">
        <title>Genome sequences of Chlorella sorokiniana UTEX 1602 and Micractinium conductrix SAG 241.80: implications to maltose excretion by a green alga.</title>
        <authorList>
            <person name="Arriola M.B."/>
            <person name="Velmurugan N."/>
            <person name="Zhang Y."/>
            <person name="Plunkett M.H."/>
            <person name="Hondzo H."/>
            <person name="Barney B.M."/>
        </authorList>
    </citation>
    <scope>NUCLEOTIDE SEQUENCE [LARGE SCALE GENOMIC DNA]</scope>
    <source>
        <strain evidence="1 2">SAG 241.80</strain>
    </source>
</reference>
<evidence type="ECO:0000313" key="2">
    <source>
        <dbReference type="Proteomes" id="UP000239649"/>
    </source>
</evidence>
<protein>
    <submittedName>
        <fullName evidence="1">Chondroitin sulfate proteoglycan 4</fullName>
    </submittedName>
</protein>
<organism evidence="1 2">
    <name type="scientific">Micractinium conductrix</name>
    <dbReference type="NCBI Taxonomy" id="554055"/>
    <lineage>
        <taxon>Eukaryota</taxon>
        <taxon>Viridiplantae</taxon>
        <taxon>Chlorophyta</taxon>
        <taxon>core chlorophytes</taxon>
        <taxon>Trebouxiophyceae</taxon>
        <taxon>Chlorellales</taxon>
        <taxon>Chlorellaceae</taxon>
        <taxon>Chlorella clade</taxon>
        <taxon>Micractinium</taxon>
    </lineage>
</organism>
<keyword evidence="2" id="KW-1185">Reference proteome</keyword>
<dbReference type="Proteomes" id="UP000239649">
    <property type="component" value="Unassembled WGS sequence"/>
</dbReference>
<dbReference type="AlphaFoldDB" id="A0A2P6VG25"/>
<name>A0A2P6VG25_9CHLO</name>
<dbReference type="EMBL" id="LHPF02000008">
    <property type="protein sequence ID" value="PSC73043.1"/>
    <property type="molecule type" value="Genomic_DNA"/>
</dbReference>
<evidence type="ECO:0000313" key="1">
    <source>
        <dbReference type="EMBL" id="PSC73043.1"/>
    </source>
</evidence>
<comment type="caution">
    <text evidence="1">The sequence shown here is derived from an EMBL/GenBank/DDBJ whole genome shotgun (WGS) entry which is preliminary data.</text>
</comment>
<proteinExistence type="predicted"/>
<accession>A0A2P6VG25</accession>
<dbReference type="InterPro" id="IPR036047">
    <property type="entry name" value="F-box-like_dom_sf"/>
</dbReference>
<gene>
    <name evidence="1" type="ORF">C2E20_3700</name>
</gene>
<dbReference type="SUPFAM" id="SSF81383">
    <property type="entry name" value="F-box domain"/>
    <property type="match status" value="1"/>
</dbReference>
<sequence length="223" mass="24428">MESLPSLLALPEGVLAHVLGSLSFEERRRATPLVCRHLQQLADSPALNAAVSVSFGGPLCLPRLRSFCQWLGRHCGSLQQLRLELDVKDLEVRHRRQASVTLGWALAGCGFQGSLRQLQLTMRGHEFPCSAWAARLPSLRALALNCGDDGAEFVACVVEDSLQPLTQLQDLWLGGFYPCFAIDEEAALPLSLTRLHIDGDEVDTLPLLARQLSATYPVLPFCS</sequence>